<comment type="caution">
    <text evidence="1">The sequence shown here is derived from an EMBL/GenBank/DDBJ whole genome shotgun (WGS) entry which is preliminary data.</text>
</comment>
<dbReference type="InterPro" id="IPR018741">
    <property type="entry name" value="DUF2288"/>
</dbReference>
<sequence length="106" mass="12360">MKTKPENDTELHDKINRETGRIRWDELERHFAQGNVIYVSEELDLIDVAMRISHDDKESIARWMREGKVAKVSDLQAETWAVGDIALWASVVHPFILVQPEKKQLH</sequence>
<proteinExistence type="predicted"/>
<evidence type="ECO:0000313" key="2">
    <source>
        <dbReference type="Proteomes" id="UP001596050"/>
    </source>
</evidence>
<name>A0ABW0L5G0_9BURK</name>
<accession>A0ABW0L5G0</accession>
<dbReference type="RefSeq" id="WP_379783756.1">
    <property type="nucleotide sequence ID" value="NZ_JBHSMU010000013.1"/>
</dbReference>
<organism evidence="1 2">
    <name type="scientific">Massilia niabensis</name>
    <dbReference type="NCBI Taxonomy" id="544910"/>
    <lineage>
        <taxon>Bacteria</taxon>
        <taxon>Pseudomonadati</taxon>
        <taxon>Pseudomonadota</taxon>
        <taxon>Betaproteobacteria</taxon>
        <taxon>Burkholderiales</taxon>
        <taxon>Oxalobacteraceae</taxon>
        <taxon>Telluria group</taxon>
        <taxon>Massilia</taxon>
    </lineage>
</organism>
<dbReference type="EMBL" id="JBHSMU010000013">
    <property type="protein sequence ID" value="MFC5460675.1"/>
    <property type="molecule type" value="Genomic_DNA"/>
</dbReference>
<keyword evidence="2" id="KW-1185">Reference proteome</keyword>
<gene>
    <name evidence="1" type="ORF">ACFPN5_12750</name>
</gene>
<reference evidence="2" key="1">
    <citation type="journal article" date="2019" name="Int. J. Syst. Evol. Microbiol.">
        <title>The Global Catalogue of Microorganisms (GCM) 10K type strain sequencing project: providing services to taxonomists for standard genome sequencing and annotation.</title>
        <authorList>
            <consortium name="The Broad Institute Genomics Platform"/>
            <consortium name="The Broad Institute Genome Sequencing Center for Infectious Disease"/>
            <person name="Wu L."/>
            <person name="Ma J."/>
        </authorList>
    </citation>
    <scope>NUCLEOTIDE SEQUENCE [LARGE SCALE GENOMIC DNA]</scope>
    <source>
        <strain evidence="2">KACC 12649</strain>
    </source>
</reference>
<evidence type="ECO:0000313" key="1">
    <source>
        <dbReference type="EMBL" id="MFC5460675.1"/>
    </source>
</evidence>
<dbReference type="Pfam" id="PF10052">
    <property type="entry name" value="DUF2288"/>
    <property type="match status" value="1"/>
</dbReference>
<dbReference type="Proteomes" id="UP001596050">
    <property type="component" value="Unassembled WGS sequence"/>
</dbReference>
<protein>
    <submittedName>
        <fullName evidence="1">DUF2288 domain-containing protein</fullName>
    </submittedName>
</protein>